<dbReference type="RefSeq" id="WP_039456517.1">
    <property type="nucleotide sequence ID" value="NZ_JSWE01000096.1"/>
</dbReference>
<dbReference type="EMBL" id="JSWE01000096">
    <property type="protein sequence ID" value="KIE05416.1"/>
    <property type="molecule type" value="Genomic_DNA"/>
</dbReference>
<reference evidence="2 3" key="1">
    <citation type="submission" date="2014-11" db="EMBL/GenBank/DDBJ databases">
        <title>A Rickettsiales Symbiont of Amoebae With Ancient Features.</title>
        <authorList>
            <person name="Schulz F."/>
            <person name="Martijn J."/>
            <person name="Wascher F."/>
            <person name="Kostanjsek R."/>
            <person name="Ettema T.J."/>
            <person name="Horn M."/>
        </authorList>
    </citation>
    <scope>NUCLEOTIDE SEQUENCE [LARGE SCALE GENOMIC DNA]</scope>
    <source>
        <strain evidence="2 3">UWC36</strain>
    </source>
</reference>
<organism evidence="2 3">
    <name type="scientific">Candidatus Jidaibacter acanthamoebae</name>
    <dbReference type="NCBI Taxonomy" id="86105"/>
    <lineage>
        <taxon>Bacteria</taxon>
        <taxon>Pseudomonadati</taxon>
        <taxon>Pseudomonadota</taxon>
        <taxon>Alphaproteobacteria</taxon>
        <taxon>Rickettsiales</taxon>
        <taxon>Candidatus Midichloriaceae</taxon>
        <taxon>Candidatus Jidaibacter</taxon>
    </lineage>
</organism>
<evidence type="ECO:0000313" key="2">
    <source>
        <dbReference type="EMBL" id="KIE05416.1"/>
    </source>
</evidence>
<name>A0A0C1MZC9_9RICK</name>
<keyword evidence="1" id="KW-0812">Transmembrane</keyword>
<feature type="transmembrane region" description="Helical" evidence="1">
    <location>
        <begin position="340"/>
        <end position="364"/>
    </location>
</feature>
<keyword evidence="1" id="KW-1133">Transmembrane helix</keyword>
<protein>
    <submittedName>
        <fullName evidence="2">Uncharacterized protein</fullName>
    </submittedName>
</protein>
<accession>A0A0C1MZC9</accession>
<keyword evidence="3" id="KW-1185">Reference proteome</keyword>
<comment type="caution">
    <text evidence="2">The sequence shown here is derived from an EMBL/GenBank/DDBJ whole genome shotgun (WGS) entry which is preliminary data.</text>
</comment>
<evidence type="ECO:0000313" key="3">
    <source>
        <dbReference type="Proteomes" id="UP000031258"/>
    </source>
</evidence>
<evidence type="ECO:0000256" key="1">
    <source>
        <dbReference type="SAM" id="Phobius"/>
    </source>
</evidence>
<dbReference type="Proteomes" id="UP000031258">
    <property type="component" value="Unassembled WGS sequence"/>
</dbReference>
<dbReference type="OrthoDB" id="7165147at2"/>
<gene>
    <name evidence="2" type="ORF">NF27_DT01900</name>
</gene>
<keyword evidence="1" id="KW-0472">Membrane</keyword>
<dbReference type="STRING" id="86105.NF27_DT01900"/>
<proteinExistence type="predicted"/>
<sequence length="549" mass="63656">MLERIFKKHNNIHVSIGEEGIAVAYFIGNKIARKLFIRSTSDADTIELRKILLGDEEASLHLYIDVLDQTYIQRTLPAISVFNINKLAEQRLEKETIKTHLKSFLQVGRTEVGRNDWIYMFISTAFEPPISTWVKFFEEYRNIIQGIHFLPVELSTVIKKLRKNQVNSTNKLLKFKKLFSLFKNKENSGISTWEVLLTLNKSGGFRQVVFQNGRVIFTRLLNSLIDPNPVVIAGAIEQEIINSIEYLRRLSTKEKVEIYINILISNEIKKNIRRNKFNAKEVNIYTPYEASNILKIPPDITTENDRFCDPLILSLMHLDKKRVITVHTEETKKVYIYTKLFSYFLTLLKLAVPITIILSLIAVFDAFTLSTEMKNFQFNESKLLANLDSKTNFKANEQKKLGSDVNAQEVEEIVELYEQYKQYNTNPVKILQQLGEIRPDLAKVSRINISYQAPNLKFTPQSNNSYEKSLINKFSFIGRFTVTFQNYGSTYDELKNNYNDYTVGLTQVFRNYSVKVSSLPESFSFEDFKKALTLQIVIQTPTQDNEQLK</sequence>
<dbReference type="AlphaFoldDB" id="A0A0C1MZC9"/>